<dbReference type="InterPro" id="IPR018469">
    <property type="entry name" value="Dual_oxidase_maturation_fac"/>
</dbReference>
<proteinExistence type="inferred from homology"/>
<organism evidence="9 10">
    <name type="scientific">Paralvinella palmiformis</name>
    <dbReference type="NCBI Taxonomy" id="53620"/>
    <lineage>
        <taxon>Eukaryota</taxon>
        <taxon>Metazoa</taxon>
        <taxon>Spiralia</taxon>
        <taxon>Lophotrochozoa</taxon>
        <taxon>Annelida</taxon>
        <taxon>Polychaeta</taxon>
        <taxon>Sedentaria</taxon>
        <taxon>Canalipalpata</taxon>
        <taxon>Terebellida</taxon>
        <taxon>Terebelliformia</taxon>
        <taxon>Alvinellidae</taxon>
        <taxon>Paralvinella</taxon>
    </lineage>
</organism>
<protein>
    <recommendedName>
        <fullName evidence="11">Dual oxidase maturation factor 1</fullName>
    </recommendedName>
</protein>
<evidence type="ECO:0000256" key="5">
    <source>
        <dbReference type="ARBA" id="ARBA00023136"/>
    </source>
</evidence>
<evidence type="ECO:0000313" key="9">
    <source>
        <dbReference type="EMBL" id="KAK2164702.1"/>
    </source>
</evidence>
<dbReference type="Pfam" id="PF10204">
    <property type="entry name" value="DuoxA"/>
    <property type="match status" value="1"/>
</dbReference>
<dbReference type="GO" id="GO:0005789">
    <property type="term" value="C:endoplasmic reticulum membrane"/>
    <property type="evidence" value="ECO:0007669"/>
    <property type="project" value="InterPro"/>
</dbReference>
<gene>
    <name evidence="9" type="ORF">LSH36_60g05048</name>
</gene>
<evidence type="ECO:0000256" key="2">
    <source>
        <dbReference type="ARBA" id="ARBA00009816"/>
    </source>
</evidence>
<feature type="transmembrane region" description="Helical" evidence="8">
    <location>
        <begin position="204"/>
        <end position="224"/>
    </location>
</feature>
<feature type="compositionally biased region" description="Polar residues" evidence="7">
    <location>
        <begin position="354"/>
        <end position="370"/>
    </location>
</feature>
<evidence type="ECO:0000256" key="8">
    <source>
        <dbReference type="SAM" id="Phobius"/>
    </source>
</evidence>
<dbReference type="Proteomes" id="UP001208570">
    <property type="component" value="Unassembled WGS sequence"/>
</dbReference>
<dbReference type="PANTHER" id="PTHR31158:SF1">
    <property type="entry name" value="DOXA1 FACTOR-RELATED"/>
    <property type="match status" value="1"/>
</dbReference>
<name>A0AAD9K4R4_9ANNE</name>
<evidence type="ECO:0000313" key="10">
    <source>
        <dbReference type="Proteomes" id="UP001208570"/>
    </source>
</evidence>
<comment type="similarity">
    <text evidence="2">Belongs to the DUOXA family.</text>
</comment>
<sequence length="518" mass="58793">MGWFDAFRVDPYPTQYDPRKTAVTGDVLESGLLYAICILAFSCLIIIPGWRGKQALFYFIRIVFSIFVLASILMINFGQEWEVAHLENVKIQYRAGIEEEIQADIGLKISLRNINITLKTNPERQTFNNGSVQERINYNERFSWDNEGWVQGRMGFGPNAGLFNREYRHAQNKGLPYPILWIAEYFTLDGEWIRWGRFYRQAGYYTHIMIWLSFSLWVLTLILFKMVVVYGGVISLLTGLSLLIANCIYGLMRNKNELVIPLTAEAVLDTTYGWCFWLCLINGILTLGVGIVVIVLDSLMDNNTLALFFNKDLIQEWDELYIDEKEADILLQAREEGVIRRLTKKKYKPDIESTAGQAEATTSENDQTQNRAERAQRHFRKKTIVRSADQNLVRPPRPAPRHVIKQDVKDDDDDDYENNPVAISWPLGGASGLAGRIASCVSGFLRSVVGASPRSLMLQLKTGQNAGGQMALCTHVFEIQTQILKFAPSSPTPTKMAASVPRVRDHIAYITPECSLKV</sequence>
<evidence type="ECO:0000256" key="4">
    <source>
        <dbReference type="ARBA" id="ARBA00022989"/>
    </source>
</evidence>
<evidence type="ECO:0008006" key="11">
    <source>
        <dbReference type="Google" id="ProtNLM"/>
    </source>
</evidence>
<comment type="subcellular location">
    <subcellularLocation>
        <location evidence="1">Membrane</location>
        <topology evidence="1">Multi-pass membrane protein</topology>
    </subcellularLocation>
</comment>
<keyword evidence="3 8" id="KW-0812">Transmembrane</keyword>
<feature type="transmembrane region" description="Helical" evidence="8">
    <location>
        <begin position="271"/>
        <end position="296"/>
    </location>
</feature>
<evidence type="ECO:0000256" key="1">
    <source>
        <dbReference type="ARBA" id="ARBA00004141"/>
    </source>
</evidence>
<comment type="caution">
    <text evidence="9">The sequence shown here is derived from an EMBL/GenBank/DDBJ whole genome shotgun (WGS) entry which is preliminary data.</text>
</comment>
<evidence type="ECO:0000256" key="6">
    <source>
        <dbReference type="ARBA" id="ARBA00023180"/>
    </source>
</evidence>
<evidence type="ECO:0000256" key="7">
    <source>
        <dbReference type="SAM" id="MobiDB-lite"/>
    </source>
</evidence>
<dbReference type="PANTHER" id="PTHR31158">
    <property type="entry name" value="DUAL OXIDASE 2"/>
    <property type="match status" value="1"/>
</dbReference>
<reference evidence="9" key="1">
    <citation type="journal article" date="2023" name="Mol. Biol. Evol.">
        <title>Third-Generation Sequencing Reveals the Adaptive Role of the Epigenome in Three Deep-Sea Polychaetes.</title>
        <authorList>
            <person name="Perez M."/>
            <person name="Aroh O."/>
            <person name="Sun Y."/>
            <person name="Lan Y."/>
            <person name="Juniper S.K."/>
            <person name="Young C.R."/>
            <person name="Angers B."/>
            <person name="Qian P.Y."/>
        </authorList>
    </citation>
    <scope>NUCLEOTIDE SEQUENCE</scope>
    <source>
        <strain evidence="9">P08H-3</strain>
    </source>
</reference>
<keyword evidence="10" id="KW-1185">Reference proteome</keyword>
<keyword evidence="4 8" id="KW-1133">Transmembrane helix</keyword>
<keyword evidence="5 8" id="KW-0472">Membrane</keyword>
<feature type="region of interest" description="Disordered" evidence="7">
    <location>
        <begin position="351"/>
        <end position="417"/>
    </location>
</feature>
<feature type="transmembrane region" description="Helical" evidence="8">
    <location>
        <begin position="229"/>
        <end position="251"/>
    </location>
</feature>
<dbReference type="GO" id="GO:0015031">
    <property type="term" value="P:protein transport"/>
    <property type="evidence" value="ECO:0007669"/>
    <property type="project" value="InterPro"/>
</dbReference>
<keyword evidence="6" id="KW-0325">Glycoprotein</keyword>
<dbReference type="AlphaFoldDB" id="A0AAD9K4R4"/>
<feature type="transmembrane region" description="Helical" evidence="8">
    <location>
        <begin position="57"/>
        <end position="77"/>
    </location>
</feature>
<dbReference type="EMBL" id="JAODUP010000060">
    <property type="protein sequence ID" value="KAK2164702.1"/>
    <property type="molecule type" value="Genomic_DNA"/>
</dbReference>
<accession>A0AAD9K4R4</accession>
<evidence type="ECO:0000256" key="3">
    <source>
        <dbReference type="ARBA" id="ARBA00022692"/>
    </source>
</evidence>
<feature type="transmembrane region" description="Helical" evidence="8">
    <location>
        <begin position="31"/>
        <end position="50"/>
    </location>
</feature>